<proteinExistence type="predicted"/>
<keyword evidence="1" id="KW-1133">Transmembrane helix</keyword>
<organism evidence="2">
    <name type="scientific">viral metagenome</name>
    <dbReference type="NCBI Taxonomy" id="1070528"/>
    <lineage>
        <taxon>unclassified sequences</taxon>
        <taxon>metagenomes</taxon>
        <taxon>organismal metagenomes</taxon>
    </lineage>
</organism>
<reference evidence="2" key="1">
    <citation type="journal article" date="2020" name="Nature">
        <title>Giant virus diversity and host interactions through global metagenomics.</title>
        <authorList>
            <person name="Schulz F."/>
            <person name="Roux S."/>
            <person name="Paez-Espino D."/>
            <person name="Jungbluth S."/>
            <person name="Walsh D.A."/>
            <person name="Denef V.J."/>
            <person name="McMahon K.D."/>
            <person name="Konstantinidis K.T."/>
            <person name="Eloe-Fadrosh E.A."/>
            <person name="Kyrpides N.C."/>
            <person name="Woyke T."/>
        </authorList>
    </citation>
    <scope>NUCLEOTIDE SEQUENCE</scope>
    <source>
        <strain evidence="2">GVMAG-S-3300012919-55</strain>
    </source>
</reference>
<sequence length="105" mass="12283">MNMNLGNMKKRINDVLYIMIIYLIWSIVHVIACTTYIKLCAPMTIFGIMTSGFMTTTPHCKAINWVIVSTSHMFDKWFISFSTWCMLKMNNYGINQQPINNEHHD</sequence>
<feature type="transmembrane region" description="Helical" evidence="1">
    <location>
        <begin position="12"/>
        <end position="32"/>
    </location>
</feature>
<keyword evidence="1" id="KW-0472">Membrane</keyword>
<dbReference type="EMBL" id="MN740917">
    <property type="protein sequence ID" value="QHU17659.1"/>
    <property type="molecule type" value="Genomic_DNA"/>
</dbReference>
<dbReference type="AlphaFoldDB" id="A0A6C0KJ51"/>
<keyword evidence="1" id="KW-0812">Transmembrane</keyword>
<name>A0A6C0KJ51_9ZZZZ</name>
<evidence type="ECO:0000256" key="1">
    <source>
        <dbReference type="SAM" id="Phobius"/>
    </source>
</evidence>
<accession>A0A6C0KJ51</accession>
<protein>
    <submittedName>
        <fullName evidence="2">Uncharacterized protein</fullName>
    </submittedName>
</protein>
<evidence type="ECO:0000313" key="2">
    <source>
        <dbReference type="EMBL" id="QHU17659.1"/>
    </source>
</evidence>